<accession>A0A1W2H9Q2</accession>
<evidence type="ECO:0000256" key="1">
    <source>
        <dbReference type="ARBA" id="ARBA00022722"/>
    </source>
</evidence>
<dbReference type="CDD" id="cd20075">
    <property type="entry name" value="XPF_nuclease_XPF_arch"/>
    <property type="match status" value="1"/>
</dbReference>
<evidence type="ECO:0000259" key="7">
    <source>
        <dbReference type="SMART" id="SM00891"/>
    </source>
</evidence>
<name>A0A1W2H9Q2_9BACT</name>
<dbReference type="InterPro" id="IPR011335">
    <property type="entry name" value="Restrct_endonuc-II-like"/>
</dbReference>
<protein>
    <submittedName>
        <fullName evidence="8">ERCC4-type nuclease</fullName>
    </submittedName>
</protein>
<evidence type="ECO:0000313" key="9">
    <source>
        <dbReference type="Proteomes" id="UP000192333"/>
    </source>
</evidence>
<evidence type="ECO:0000256" key="4">
    <source>
        <dbReference type="ARBA" id="ARBA00022801"/>
    </source>
</evidence>
<dbReference type="AlphaFoldDB" id="A0A1W2H9Q2"/>
<keyword evidence="3" id="KW-0227">DNA damage</keyword>
<evidence type="ECO:0000256" key="2">
    <source>
        <dbReference type="ARBA" id="ARBA00022759"/>
    </source>
</evidence>
<dbReference type="Pfam" id="PF02732">
    <property type="entry name" value="ERCC4"/>
    <property type="match status" value="1"/>
</dbReference>
<keyword evidence="2" id="KW-0255">Endonuclease</keyword>
<dbReference type="EMBL" id="LT838813">
    <property type="protein sequence ID" value="SMD45620.1"/>
    <property type="molecule type" value="Genomic_DNA"/>
</dbReference>
<keyword evidence="9" id="KW-1185">Reference proteome</keyword>
<keyword evidence="6" id="KW-0234">DNA repair</keyword>
<dbReference type="GO" id="GO:0000014">
    <property type="term" value="F:single-stranded DNA endodeoxyribonuclease activity"/>
    <property type="evidence" value="ECO:0007669"/>
    <property type="project" value="TreeGrafter"/>
</dbReference>
<evidence type="ECO:0000256" key="3">
    <source>
        <dbReference type="ARBA" id="ARBA00022763"/>
    </source>
</evidence>
<gene>
    <name evidence="8" type="ORF">SAMN00777080_4278</name>
</gene>
<dbReference type="SMART" id="SM00891">
    <property type="entry name" value="ERCC4"/>
    <property type="match status" value="1"/>
</dbReference>
<dbReference type="PANTHER" id="PTHR10150">
    <property type="entry name" value="DNA REPAIR ENDONUCLEASE XPF"/>
    <property type="match status" value="1"/>
</dbReference>
<keyword evidence="4" id="KW-0378">Hydrolase</keyword>
<dbReference type="PANTHER" id="PTHR10150:SF0">
    <property type="entry name" value="DNA REPAIR ENDONUCLEASE XPF"/>
    <property type="match status" value="1"/>
</dbReference>
<dbReference type="GO" id="GO:0003684">
    <property type="term" value="F:damaged DNA binding"/>
    <property type="evidence" value="ECO:0007669"/>
    <property type="project" value="TreeGrafter"/>
</dbReference>
<dbReference type="SUPFAM" id="SSF47781">
    <property type="entry name" value="RuvA domain 2-like"/>
    <property type="match status" value="1"/>
</dbReference>
<dbReference type="Gene3D" id="3.40.50.10130">
    <property type="match status" value="1"/>
</dbReference>
<keyword evidence="1" id="KW-0540">Nuclease</keyword>
<dbReference type="InterPro" id="IPR006166">
    <property type="entry name" value="ERCC4_domain"/>
</dbReference>
<dbReference type="STRING" id="758820.SAMN00777080_4278"/>
<evidence type="ECO:0000256" key="5">
    <source>
        <dbReference type="ARBA" id="ARBA00023125"/>
    </source>
</evidence>
<keyword evidence="5" id="KW-0238">DNA-binding</keyword>
<dbReference type="Pfam" id="PF14520">
    <property type="entry name" value="HHH_5"/>
    <property type="match status" value="1"/>
</dbReference>
<proteinExistence type="predicted"/>
<dbReference type="OrthoDB" id="837865at2"/>
<dbReference type="GO" id="GO:0000724">
    <property type="term" value="P:double-strand break repair via homologous recombination"/>
    <property type="evidence" value="ECO:0007669"/>
    <property type="project" value="TreeGrafter"/>
</dbReference>
<dbReference type="SUPFAM" id="SSF52980">
    <property type="entry name" value="Restriction endonuclease-like"/>
    <property type="match status" value="1"/>
</dbReference>
<dbReference type="GO" id="GO:1901255">
    <property type="term" value="P:nucleotide-excision repair involved in interstrand cross-link repair"/>
    <property type="evidence" value="ECO:0007669"/>
    <property type="project" value="TreeGrafter"/>
</dbReference>
<sequence>MSKLIKSSYFYPLEVIIDDREPISLEKELLSRGNLLVQRKRLDVGDYIFDNDLLVERKTVVDFCASIKDGRLFKQASKLSKNKIPSMLILEGRQKDFNKTDFTTQAIQGVMVSISLGFKIPILRSKGIKETVSIMLQGFKQLTKDKLQDQRTYPRKGNFKKGKDQNLKQKIHVLEGFPGIGADRAKNLLDHFGSLKAVFNADFENLLNVPGLGRISANRFRDLLDR</sequence>
<organism evidence="8 9">
    <name type="scientific">Aquiflexum balticum DSM 16537</name>
    <dbReference type="NCBI Taxonomy" id="758820"/>
    <lineage>
        <taxon>Bacteria</taxon>
        <taxon>Pseudomonadati</taxon>
        <taxon>Bacteroidota</taxon>
        <taxon>Cytophagia</taxon>
        <taxon>Cytophagales</taxon>
        <taxon>Cyclobacteriaceae</taxon>
        <taxon>Aquiflexum</taxon>
    </lineage>
</organism>
<dbReference type="Proteomes" id="UP000192333">
    <property type="component" value="Chromosome I"/>
</dbReference>
<dbReference type="InterPro" id="IPR010994">
    <property type="entry name" value="RuvA_2-like"/>
</dbReference>
<evidence type="ECO:0000313" key="8">
    <source>
        <dbReference type="EMBL" id="SMD45620.1"/>
    </source>
</evidence>
<evidence type="ECO:0000256" key="6">
    <source>
        <dbReference type="ARBA" id="ARBA00023204"/>
    </source>
</evidence>
<dbReference type="GO" id="GO:0003697">
    <property type="term" value="F:single-stranded DNA binding"/>
    <property type="evidence" value="ECO:0007669"/>
    <property type="project" value="TreeGrafter"/>
</dbReference>
<dbReference type="Gene3D" id="1.10.150.20">
    <property type="entry name" value="5' to 3' exonuclease, C-terminal subdomain"/>
    <property type="match status" value="1"/>
</dbReference>
<reference evidence="9" key="1">
    <citation type="submission" date="2017-04" db="EMBL/GenBank/DDBJ databases">
        <authorList>
            <person name="Varghese N."/>
            <person name="Submissions S."/>
        </authorList>
    </citation>
    <scope>NUCLEOTIDE SEQUENCE [LARGE SCALE GENOMIC DNA]</scope>
    <source>
        <strain evidence="9">DSM 16537</strain>
    </source>
</reference>
<feature type="domain" description="ERCC4" evidence="7">
    <location>
        <begin position="14"/>
        <end position="94"/>
    </location>
</feature>
<dbReference type="RefSeq" id="WP_157370243.1">
    <property type="nucleotide sequence ID" value="NZ_LT838813.1"/>
</dbReference>